<evidence type="ECO:0000256" key="8">
    <source>
        <dbReference type="SAM" id="MobiDB-lite"/>
    </source>
</evidence>
<gene>
    <name evidence="10" type="ORF">DME_LOCUS8220</name>
</gene>
<comment type="subcellular location">
    <subcellularLocation>
        <location evidence="1 6 7">Nucleus</location>
    </subcellularLocation>
</comment>
<dbReference type="PANTHER" id="PTHR45793">
    <property type="entry name" value="HOMEOBOX PROTEIN"/>
    <property type="match status" value="1"/>
</dbReference>
<dbReference type="EMBL" id="UYYG01001166">
    <property type="protein sequence ID" value="VDN58247.1"/>
    <property type="molecule type" value="Genomic_DNA"/>
</dbReference>
<organism evidence="11 13">
    <name type="scientific">Dracunculus medinensis</name>
    <name type="common">Guinea worm</name>
    <dbReference type="NCBI Taxonomy" id="318479"/>
    <lineage>
        <taxon>Eukaryota</taxon>
        <taxon>Metazoa</taxon>
        <taxon>Ecdysozoa</taxon>
        <taxon>Nematoda</taxon>
        <taxon>Chromadorea</taxon>
        <taxon>Rhabditida</taxon>
        <taxon>Spirurina</taxon>
        <taxon>Dracunculoidea</taxon>
        <taxon>Dracunculidae</taxon>
        <taxon>Dracunculus</taxon>
    </lineage>
</organism>
<evidence type="ECO:0000259" key="9">
    <source>
        <dbReference type="PROSITE" id="PS50071"/>
    </source>
</evidence>
<keyword evidence="5 6" id="KW-0539">Nucleus</keyword>
<dbReference type="GO" id="GO:0000978">
    <property type="term" value="F:RNA polymerase II cis-regulatory region sequence-specific DNA binding"/>
    <property type="evidence" value="ECO:0007669"/>
    <property type="project" value="TreeGrafter"/>
</dbReference>
<evidence type="ECO:0000313" key="11">
    <source>
        <dbReference type="Proteomes" id="UP000038040"/>
    </source>
</evidence>
<dbReference type="PANTHER" id="PTHR45793:SF5">
    <property type="entry name" value="HOMEOTIC PROTEIN OCELLILESS"/>
    <property type="match status" value="1"/>
</dbReference>
<reference evidence="10 12" key="2">
    <citation type="submission" date="2018-11" db="EMBL/GenBank/DDBJ databases">
        <authorList>
            <consortium name="Pathogen Informatics"/>
        </authorList>
    </citation>
    <scope>NUCLEOTIDE SEQUENCE [LARGE SCALE GENOMIC DNA]</scope>
</reference>
<accession>A0A0N4UAY3</accession>
<evidence type="ECO:0000313" key="12">
    <source>
        <dbReference type="Proteomes" id="UP000274756"/>
    </source>
</evidence>
<dbReference type="SUPFAM" id="SSF46689">
    <property type="entry name" value="Homeodomain-like"/>
    <property type="match status" value="1"/>
</dbReference>
<dbReference type="AlphaFoldDB" id="A0A0N4UAY3"/>
<dbReference type="WBParaSite" id="DME_0000433701-mRNA-1">
    <property type="protein sequence ID" value="DME_0000433701-mRNA-1"/>
    <property type="gene ID" value="DME_0000433701"/>
</dbReference>
<keyword evidence="2" id="KW-0217">Developmental protein</keyword>
<feature type="compositionally biased region" description="Basic and acidic residues" evidence="8">
    <location>
        <begin position="32"/>
        <end position="43"/>
    </location>
</feature>
<protein>
    <submittedName>
        <fullName evidence="13">Homeobox domain-containing protein</fullName>
    </submittedName>
</protein>
<dbReference type="GO" id="GO:0005634">
    <property type="term" value="C:nucleus"/>
    <property type="evidence" value="ECO:0007669"/>
    <property type="project" value="UniProtKB-SubCell"/>
</dbReference>
<dbReference type="Gene3D" id="1.10.10.60">
    <property type="entry name" value="Homeodomain-like"/>
    <property type="match status" value="1"/>
</dbReference>
<evidence type="ECO:0000256" key="2">
    <source>
        <dbReference type="ARBA" id="ARBA00022473"/>
    </source>
</evidence>
<dbReference type="SMART" id="SM00389">
    <property type="entry name" value="HOX"/>
    <property type="match status" value="1"/>
</dbReference>
<dbReference type="Proteomes" id="UP000274756">
    <property type="component" value="Unassembled WGS sequence"/>
</dbReference>
<name>A0A0N4UAY3_DRAME</name>
<dbReference type="CDD" id="cd00086">
    <property type="entry name" value="homeodomain"/>
    <property type="match status" value="1"/>
</dbReference>
<keyword evidence="3 6" id="KW-0238">DNA-binding</keyword>
<keyword evidence="4 6" id="KW-0371">Homeobox</keyword>
<dbReference type="InterPro" id="IPR001356">
    <property type="entry name" value="HD"/>
</dbReference>
<proteinExistence type="predicted"/>
<feature type="compositionally biased region" description="Basic and acidic residues" evidence="8">
    <location>
        <begin position="13"/>
        <end position="25"/>
    </location>
</feature>
<evidence type="ECO:0000256" key="5">
    <source>
        <dbReference type="ARBA" id="ARBA00023242"/>
    </source>
</evidence>
<evidence type="ECO:0000313" key="13">
    <source>
        <dbReference type="WBParaSite" id="DME_0000433701-mRNA-1"/>
    </source>
</evidence>
<dbReference type="InterPro" id="IPR009057">
    <property type="entry name" value="Homeodomain-like_sf"/>
</dbReference>
<evidence type="ECO:0000256" key="4">
    <source>
        <dbReference type="ARBA" id="ARBA00023155"/>
    </source>
</evidence>
<evidence type="ECO:0000313" key="10">
    <source>
        <dbReference type="EMBL" id="VDN58247.1"/>
    </source>
</evidence>
<feature type="domain" description="Homeobox" evidence="9">
    <location>
        <begin position="75"/>
        <end position="123"/>
    </location>
</feature>
<evidence type="ECO:0000256" key="1">
    <source>
        <dbReference type="ARBA" id="ARBA00004123"/>
    </source>
</evidence>
<dbReference type="Pfam" id="PF00046">
    <property type="entry name" value="Homeodomain"/>
    <property type="match status" value="1"/>
</dbReference>
<dbReference type="PROSITE" id="PS50071">
    <property type="entry name" value="HOMEOBOX_2"/>
    <property type="match status" value="1"/>
</dbReference>
<dbReference type="Proteomes" id="UP000038040">
    <property type="component" value="Unplaced"/>
</dbReference>
<keyword evidence="12" id="KW-1185">Reference proteome</keyword>
<evidence type="ECO:0000256" key="3">
    <source>
        <dbReference type="ARBA" id="ARBA00023125"/>
    </source>
</evidence>
<dbReference type="GO" id="GO:0000981">
    <property type="term" value="F:DNA-binding transcription factor activity, RNA polymerase II-specific"/>
    <property type="evidence" value="ECO:0007669"/>
    <property type="project" value="TreeGrafter"/>
</dbReference>
<reference evidence="13" key="1">
    <citation type="submission" date="2017-02" db="UniProtKB">
        <authorList>
            <consortium name="WormBaseParasite"/>
        </authorList>
    </citation>
    <scope>IDENTIFICATION</scope>
</reference>
<evidence type="ECO:0000256" key="6">
    <source>
        <dbReference type="PROSITE-ProRule" id="PRU00108"/>
    </source>
</evidence>
<feature type="region of interest" description="Disordered" evidence="8">
    <location>
        <begin position="1"/>
        <end position="68"/>
    </location>
</feature>
<evidence type="ECO:0000256" key="7">
    <source>
        <dbReference type="RuleBase" id="RU000682"/>
    </source>
</evidence>
<feature type="DNA-binding region" description="Homeobox" evidence="6">
    <location>
        <begin position="77"/>
        <end position="124"/>
    </location>
</feature>
<sequence length="165" mass="18905">MAQKALKFMQKGDIIDGSERSEQDRSSTAVVEIKESKKNEKSEIQAYTEEYERSESSSPGVEVNKAEWSSCEKLQKKKRNRTTFTTFQLDSLEIFFAKNGYPGHDAIKKLSQSIQLNKQKIMVSRNFVSQQKLSLIDFNRDFLISVSPRRSPFLNGSKRDLALIS</sequence>